<dbReference type="GO" id="GO:0000266">
    <property type="term" value="P:mitochondrial fission"/>
    <property type="evidence" value="ECO:0007669"/>
    <property type="project" value="TreeGrafter"/>
</dbReference>
<protein>
    <submittedName>
        <fullName evidence="5">Ganglioside-induced differentiation-associated protein 1</fullName>
    </submittedName>
</protein>
<name>A0A210PWD3_MIZYE</name>
<accession>A0A210PWD3</accession>
<evidence type="ECO:0000256" key="2">
    <source>
        <dbReference type="SAM" id="Coils"/>
    </source>
</evidence>
<dbReference type="InterPro" id="IPR036282">
    <property type="entry name" value="Glutathione-S-Trfase_C_sf"/>
</dbReference>
<dbReference type="SUPFAM" id="SSF47616">
    <property type="entry name" value="GST C-terminal domain-like"/>
    <property type="match status" value="1"/>
</dbReference>
<feature type="coiled-coil region" evidence="2">
    <location>
        <begin position="202"/>
        <end position="229"/>
    </location>
</feature>
<dbReference type="PANTHER" id="PTHR44188">
    <property type="entry name" value="GDAP1, ISOFORM A"/>
    <property type="match status" value="1"/>
</dbReference>
<dbReference type="Pfam" id="PF13417">
    <property type="entry name" value="GST_N_3"/>
    <property type="match status" value="1"/>
</dbReference>
<proteinExistence type="inferred from homology"/>
<keyword evidence="6" id="KW-1185">Reference proteome</keyword>
<dbReference type="EMBL" id="NEDP02005445">
    <property type="protein sequence ID" value="OWF40801.1"/>
    <property type="molecule type" value="Genomic_DNA"/>
</dbReference>
<dbReference type="GO" id="GO:0006626">
    <property type="term" value="P:protein targeting to mitochondrion"/>
    <property type="evidence" value="ECO:0007669"/>
    <property type="project" value="TreeGrafter"/>
</dbReference>
<dbReference type="SUPFAM" id="SSF52833">
    <property type="entry name" value="Thioredoxin-like"/>
    <property type="match status" value="1"/>
</dbReference>
<evidence type="ECO:0000259" key="4">
    <source>
        <dbReference type="PROSITE" id="PS50404"/>
    </source>
</evidence>
<keyword evidence="3" id="KW-0472">Membrane</keyword>
<dbReference type="PROSITE" id="PS50404">
    <property type="entry name" value="GST_NTER"/>
    <property type="match status" value="1"/>
</dbReference>
<feature type="domain" description="GST N-terminal" evidence="4">
    <location>
        <begin position="23"/>
        <end position="105"/>
    </location>
</feature>
<organism evidence="5 6">
    <name type="scientific">Mizuhopecten yessoensis</name>
    <name type="common">Japanese scallop</name>
    <name type="synonym">Patinopecten yessoensis</name>
    <dbReference type="NCBI Taxonomy" id="6573"/>
    <lineage>
        <taxon>Eukaryota</taxon>
        <taxon>Metazoa</taxon>
        <taxon>Spiralia</taxon>
        <taxon>Lophotrochozoa</taxon>
        <taxon>Mollusca</taxon>
        <taxon>Bivalvia</taxon>
        <taxon>Autobranchia</taxon>
        <taxon>Pteriomorphia</taxon>
        <taxon>Pectinida</taxon>
        <taxon>Pectinoidea</taxon>
        <taxon>Pectinidae</taxon>
        <taxon>Mizuhopecten</taxon>
    </lineage>
</organism>
<dbReference type="GO" id="GO:0005741">
    <property type="term" value="C:mitochondrial outer membrane"/>
    <property type="evidence" value="ECO:0007669"/>
    <property type="project" value="TreeGrafter"/>
</dbReference>
<evidence type="ECO:0000256" key="3">
    <source>
        <dbReference type="SAM" id="Phobius"/>
    </source>
</evidence>
<dbReference type="OrthoDB" id="249703at2759"/>
<comment type="similarity">
    <text evidence="1">Belongs to the GST superfamily.</text>
</comment>
<gene>
    <name evidence="5" type="ORF">KP79_PYT13371</name>
</gene>
<dbReference type="GO" id="GO:0008053">
    <property type="term" value="P:mitochondrial fusion"/>
    <property type="evidence" value="ECO:0007669"/>
    <property type="project" value="TreeGrafter"/>
</dbReference>
<dbReference type="Proteomes" id="UP000242188">
    <property type="component" value="Unassembled WGS sequence"/>
</dbReference>
<feature type="transmembrane region" description="Helical" evidence="3">
    <location>
        <begin position="314"/>
        <end position="332"/>
    </location>
</feature>
<keyword evidence="2" id="KW-0175">Coiled coil</keyword>
<dbReference type="InterPro" id="IPR004045">
    <property type="entry name" value="Glutathione_S-Trfase_N"/>
</dbReference>
<dbReference type="AlphaFoldDB" id="A0A210PWD3"/>
<evidence type="ECO:0000313" key="6">
    <source>
        <dbReference type="Proteomes" id="UP000242188"/>
    </source>
</evidence>
<dbReference type="PANTHER" id="PTHR44188:SF1">
    <property type="entry name" value="GDAP1, ISOFORM A"/>
    <property type="match status" value="1"/>
</dbReference>
<keyword evidence="3" id="KW-0812">Transmembrane</keyword>
<dbReference type="InterPro" id="IPR036249">
    <property type="entry name" value="Thioredoxin-like_sf"/>
</dbReference>
<comment type="caution">
    <text evidence="5">The sequence shown here is derived from an EMBL/GenBank/DDBJ whole genome shotgun (WGS) entry which is preliminary data.</text>
</comment>
<keyword evidence="3" id="KW-1133">Transmembrane helix</keyword>
<evidence type="ECO:0000256" key="1">
    <source>
        <dbReference type="ARBA" id="ARBA00007409"/>
    </source>
</evidence>
<reference evidence="5 6" key="1">
    <citation type="journal article" date="2017" name="Nat. Ecol. Evol.">
        <title>Scallop genome provides insights into evolution of bilaterian karyotype and development.</title>
        <authorList>
            <person name="Wang S."/>
            <person name="Zhang J."/>
            <person name="Jiao W."/>
            <person name="Li J."/>
            <person name="Xun X."/>
            <person name="Sun Y."/>
            <person name="Guo X."/>
            <person name="Huan P."/>
            <person name="Dong B."/>
            <person name="Zhang L."/>
            <person name="Hu X."/>
            <person name="Sun X."/>
            <person name="Wang J."/>
            <person name="Zhao C."/>
            <person name="Wang Y."/>
            <person name="Wang D."/>
            <person name="Huang X."/>
            <person name="Wang R."/>
            <person name="Lv J."/>
            <person name="Li Y."/>
            <person name="Zhang Z."/>
            <person name="Liu B."/>
            <person name="Lu W."/>
            <person name="Hui Y."/>
            <person name="Liang J."/>
            <person name="Zhou Z."/>
            <person name="Hou R."/>
            <person name="Li X."/>
            <person name="Liu Y."/>
            <person name="Li H."/>
            <person name="Ning X."/>
            <person name="Lin Y."/>
            <person name="Zhao L."/>
            <person name="Xing Q."/>
            <person name="Dou J."/>
            <person name="Li Y."/>
            <person name="Mao J."/>
            <person name="Guo H."/>
            <person name="Dou H."/>
            <person name="Li T."/>
            <person name="Mu C."/>
            <person name="Jiang W."/>
            <person name="Fu Q."/>
            <person name="Fu X."/>
            <person name="Miao Y."/>
            <person name="Liu J."/>
            <person name="Yu Q."/>
            <person name="Li R."/>
            <person name="Liao H."/>
            <person name="Li X."/>
            <person name="Kong Y."/>
            <person name="Jiang Z."/>
            <person name="Chourrout D."/>
            <person name="Li R."/>
            <person name="Bao Z."/>
        </authorList>
    </citation>
    <scope>NUCLEOTIDE SEQUENCE [LARGE SCALE GENOMIC DNA]</scope>
    <source>
        <strain evidence="5 6">PY_sf001</strain>
    </source>
</reference>
<sequence>MQCLLPESRHKTSAMAQAGAKSKRFTLYYFPTSFSSQKVLLGFYEKEVAFKPKLVSLFSGQHNAPWYVKLNPEGAHIPVLKDGETIITEPDKIIDYIDSNSESSVPKLIPDQESELGKKVAELRKRLQMVEVDIITYGIIYHPHLSPVGCRIQGAVMRSMRENFANRLAVLTDLAAKHPALRDSYLMKSQTAAQKFDVITDAAQVQRHLEELQITMDTVEQQLKSIKEGSPDIADDLWLFGPMYTVADISLTVLLSRLALLGLDKTYFSQENNPYTHNYYNQVKKRPTYLMIQKEISNLRMTLLWENLKTASPYLAGLVGVGIVGTIGYFVYKKWNE</sequence>
<dbReference type="Gene3D" id="3.40.30.10">
    <property type="entry name" value="Glutaredoxin"/>
    <property type="match status" value="1"/>
</dbReference>
<evidence type="ECO:0000313" key="5">
    <source>
        <dbReference type="EMBL" id="OWF40801.1"/>
    </source>
</evidence>
<dbReference type="Gene3D" id="1.20.1050.10">
    <property type="match status" value="1"/>
</dbReference>
<dbReference type="STRING" id="6573.A0A210PWD3"/>